<evidence type="ECO:0000256" key="4">
    <source>
        <dbReference type="ARBA" id="ARBA00023015"/>
    </source>
</evidence>
<evidence type="ECO:0000256" key="3">
    <source>
        <dbReference type="ARBA" id="ARBA00022679"/>
    </source>
</evidence>
<protein>
    <recommendedName>
        <fullName evidence="2">RING-type E3 ubiquitin transferase</fullName>
        <ecNumber evidence="2">2.3.2.27</ecNumber>
    </recommendedName>
</protein>
<evidence type="ECO:0000256" key="5">
    <source>
        <dbReference type="ARBA" id="ARBA00023163"/>
    </source>
</evidence>
<evidence type="ECO:0000313" key="9">
    <source>
        <dbReference type="Proteomes" id="UP001059596"/>
    </source>
</evidence>
<accession>A0A9P9YI11</accession>
<proteinExistence type="predicted"/>
<keyword evidence="3" id="KW-0808">Transferase</keyword>
<dbReference type="EMBL" id="JAMKOV010000028">
    <property type="protein sequence ID" value="KAI8035825.1"/>
    <property type="molecule type" value="Genomic_DNA"/>
</dbReference>
<comment type="caution">
    <text evidence="8">The sequence shown here is derived from an EMBL/GenBank/DDBJ whole genome shotgun (WGS) entry which is preliminary data.</text>
</comment>
<dbReference type="Proteomes" id="UP001059596">
    <property type="component" value="Unassembled WGS sequence"/>
</dbReference>
<organism evidence="8 9">
    <name type="scientific">Drosophila gunungcola</name>
    <name type="common">fruit fly</name>
    <dbReference type="NCBI Taxonomy" id="103775"/>
    <lineage>
        <taxon>Eukaryota</taxon>
        <taxon>Metazoa</taxon>
        <taxon>Ecdysozoa</taxon>
        <taxon>Arthropoda</taxon>
        <taxon>Hexapoda</taxon>
        <taxon>Insecta</taxon>
        <taxon>Pterygota</taxon>
        <taxon>Neoptera</taxon>
        <taxon>Endopterygota</taxon>
        <taxon>Diptera</taxon>
        <taxon>Brachycera</taxon>
        <taxon>Muscomorpha</taxon>
        <taxon>Ephydroidea</taxon>
        <taxon>Drosophilidae</taxon>
        <taxon>Drosophila</taxon>
        <taxon>Sophophora</taxon>
    </lineage>
</organism>
<dbReference type="EC" id="2.3.2.27" evidence="2"/>
<name>A0A9P9YI11_9MUSC</name>
<gene>
    <name evidence="8" type="ORF">M5D96_009919</name>
    <name evidence="7" type="ORF">M5D96_011256</name>
</gene>
<evidence type="ECO:0000313" key="7">
    <source>
        <dbReference type="EMBL" id="KAI8035825.1"/>
    </source>
</evidence>
<evidence type="ECO:0000313" key="8">
    <source>
        <dbReference type="EMBL" id="KAI8037171.1"/>
    </source>
</evidence>
<keyword evidence="5" id="KW-0804">Transcription</keyword>
<comment type="catalytic activity">
    <reaction evidence="1">
        <text>S-ubiquitinyl-[E2 ubiquitin-conjugating enzyme]-L-cysteine + [acceptor protein]-L-lysine = [E2 ubiquitin-conjugating enzyme]-L-cysteine + N(6)-ubiquitinyl-[acceptor protein]-L-lysine.</text>
        <dbReference type="EC" id="2.3.2.27"/>
    </reaction>
</comment>
<dbReference type="PANTHER" id="PTHR46077">
    <property type="entry name" value="E3 UBIQUITIN-PROTEIN LIGASE TOPORS"/>
    <property type="match status" value="1"/>
</dbReference>
<dbReference type="GO" id="GO:0006513">
    <property type="term" value="P:protein monoubiquitination"/>
    <property type="evidence" value="ECO:0007669"/>
    <property type="project" value="TreeGrafter"/>
</dbReference>
<reference evidence="8" key="1">
    <citation type="journal article" date="2023" name="Genome Biol. Evol.">
        <title>Long-read-based Genome Assembly of Drosophila gunungcola Reveals Fewer Chemosensory Genes in Flower-breeding Species.</title>
        <authorList>
            <person name="Negi A."/>
            <person name="Liao B.Y."/>
            <person name="Yeh S.D."/>
        </authorList>
    </citation>
    <scope>NUCLEOTIDE SEQUENCE</scope>
    <source>
        <strain evidence="8">Sukarami</strain>
    </source>
</reference>
<keyword evidence="9" id="KW-1185">Reference proteome</keyword>
<sequence>MMPLYMVQWRVYVYANSLYSLPERQKPDYRDWSPQFFSRNPFEIHRVMNWVNRDISVLVKTGKSDVFCLYETILSLLPRVSMKSSSFGSELSSYFGPKTHQFVHELINFARSPYNDLIAYECNTQYRALPEVENAPSTSSMARVRQDLSLRLHSFVEFSRRINHDDCGGFEADLELEDEDFGELQDLMREQFNHPLPGPSGPVTPATGQGGQQTAAQTGGQTQQQQQPAQQSQQPAAQAGHQNQNQQQHQQATQPGHQPATSSGSRMQVEDLDLEMAIERSMFDARTGQDGNLVLPSGRLIRLGNARLMRNLNAHAIGSVSGSRQTAVRSRRRHPR</sequence>
<dbReference type="PANTHER" id="PTHR46077:SF1">
    <property type="entry name" value="TOP1 BINDING ARGININE_SERINE RICH PROTEIN, E3 UBIQUITIN LIGASE"/>
    <property type="match status" value="1"/>
</dbReference>
<evidence type="ECO:0000256" key="6">
    <source>
        <dbReference type="SAM" id="MobiDB-lite"/>
    </source>
</evidence>
<feature type="region of interest" description="Disordered" evidence="6">
    <location>
        <begin position="191"/>
        <end position="267"/>
    </location>
</feature>
<dbReference type="AlphaFoldDB" id="A0A9P9YI11"/>
<dbReference type="EMBL" id="JAMKOV010000013">
    <property type="protein sequence ID" value="KAI8037171.1"/>
    <property type="molecule type" value="Genomic_DNA"/>
</dbReference>
<feature type="compositionally biased region" description="Low complexity" evidence="6">
    <location>
        <begin position="203"/>
        <end position="261"/>
    </location>
</feature>
<dbReference type="OrthoDB" id="365379at2759"/>
<evidence type="ECO:0000256" key="1">
    <source>
        <dbReference type="ARBA" id="ARBA00000900"/>
    </source>
</evidence>
<keyword evidence="4" id="KW-0805">Transcription regulation</keyword>
<dbReference type="GO" id="GO:0061630">
    <property type="term" value="F:ubiquitin protein ligase activity"/>
    <property type="evidence" value="ECO:0007669"/>
    <property type="project" value="UniProtKB-EC"/>
</dbReference>
<evidence type="ECO:0000256" key="2">
    <source>
        <dbReference type="ARBA" id="ARBA00012483"/>
    </source>
</evidence>
<dbReference type="GO" id="GO:0000209">
    <property type="term" value="P:protein polyubiquitination"/>
    <property type="evidence" value="ECO:0007669"/>
    <property type="project" value="TreeGrafter"/>
</dbReference>